<evidence type="ECO:0000313" key="4">
    <source>
        <dbReference type="EMBL" id="KAK3881883.1"/>
    </source>
</evidence>
<feature type="region of interest" description="Disordered" evidence="1">
    <location>
        <begin position="460"/>
        <end position="513"/>
    </location>
</feature>
<gene>
    <name evidence="4" type="ORF">Pcinc_013708</name>
</gene>
<comment type="caution">
    <text evidence="4">The sequence shown here is derived from an EMBL/GenBank/DDBJ whole genome shotgun (WGS) entry which is preliminary data.</text>
</comment>
<evidence type="ECO:0000259" key="2">
    <source>
        <dbReference type="Pfam" id="PF13843"/>
    </source>
</evidence>
<feature type="compositionally biased region" description="Basic residues" evidence="1">
    <location>
        <begin position="487"/>
        <end position="496"/>
    </location>
</feature>
<organism evidence="4 5">
    <name type="scientific">Petrolisthes cinctipes</name>
    <name type="common">Flat porcelain crab</name>
    <dbReference type="NCBI Taxonomy" id="88211"/>
    <lineage>
        <taxon>Eukaryota</taxon>
        <taxon>Metazoa</taxon>
        <taxon>Ecdysozoa</taxon>
        <taxon>Arthropoda</taxon>
        <taxon>Crustacea</taxon>
        <taxon>Multicrustacea</taxon>
        <taxon>Malacostraca</taxon>
        <taxon>Eumalacostraca</taxon>
        <taxon>Eucarida</taxon>
        <taxon>Decapoda</taxon>
        <taxon>Pleocyemata</taxon>
        <taxon>Anomura</taxon>
        <taxon>Galatheoidea</taxon>
        <taxon>Porcellanidae</taxon>
        <taxon>Petrolisthes</taxon>
    </lineage>
</organism>
<dbReference type="InterPro" id="IPR005135">
    <property type="entry name" value="Endo/exonuclease/phosphatase"/>
</dbReference>
<protein>
    <recommendedName>
        <fullName evidence="6">PiggyBac transposable element-derived protein domain-containing protein</fullName>
    </recommendedName>
</protein>
<feature type="compositionally biased region" description="Low complexity" evidence="1">
    <location>
        <begin position="125"/>
        <end position="138"/>
    </location>
</feature>
<feature type="compositionally biased region" description="Low complexity" evidence="1">
    <location>
        <begin position="147"/>
        <end position="157"/>
    </location>
</feature>
<dbReference type="EMBL" id="JAWQEG010001164">
    <property type="protein sequence ID" value="KAK3881883.1"/>
    <property type="molecule type" value="Genomic_DNA"/>
</dbReference>
<name>A0AAE1G224_PETCI</name>
<evidence type="ECO:0008006" key="6">
    <source>
        <dbReference type="Google" id="ProtNLM"/>
    </source>
</evidence>
<dbReference type="Gene3D" id="3.60.10.10">
    <property type="entry name" value="Endonuclease/exonuclease/phosphatase"/>
    <property type="match status" value="1"/>
</dbReference>
<feature type="region of interest" description="Disordered" evidence="1">
    <location>
        <begin position="1"/>
        <end position="169"/>
    </location>
</feature>
<dbReference type="AlphaFoldDB" id="A0AAE1G224"/>
<dbReference type="PANTHER" id="PTHR46599:SF3">
    <property type="entry name" value="PIGGYBAC TRANSPOSABLE ELEMENT-DERIVED PROTEIN 4"/>
    <property type="match status" value="1"/>
</dbReference>
<evidence type="ECO:0000256" key="1">
    <source>
        <dbReference type="SAM" id="MobiDB-lite"/>
    </source>
</evidence>
<dbReference type="Pfam" id="PF14529">
    <property type="entry name" value="Exo_endo_phos_2"/>
    <property type="match status" value="1"/>
</dbReference>
<proteinExistence type="predicted"/>
<feature type="domain" description="Endonuclease/exonuclease/phosphatase" evidence="3">
    <location>
        <begin position="520"/>
        <end position="605"/>
    </location>
</feature>
<keyword evidence="5" id="KW-1185">Reference proteome</keyword>
<feature type="compositionally biased region" description="Polar residues" evidence="1">
    <location>
        <begin position="68"/>
        <end position="98"/>
    </location>
</feature>
<dbReference type="Proteomes" id="UP001286313">
    <property type="component" value="Unassembled WGS sequence"/>
</dbReference>
<dbReference type="InterPro" id="IPR036691">
    <property type="entry name" value="Endo/exonu/phosph_ase_sf"/>
</dbReference>
<evidence type="ECO:0000259" key="3">
    <source>
        <dbReference type="Pfam" id="PF14529"/>
    </source>
</evidence>
<dbReference type="Pfam" id="PF13843">
    <property type="entry name" value="DDE_Tnp_1_7"/>
    <property type="match status" value="1"/>
</dbReference>
<evidence type="ECO:0000313" key="5">
    <source>
        <dbReference type="Proteomes" id="UP001286313"/>
    </source>
</evidence>
<feature type="domain" description="PiggyBac transposable element-derived protein" evidence="2">
    <location>
        <begin position="263"/>
        <end position="383"/>
    </location>
</feature>
<accession>A0AAE1G224</accession>
<dbReference type="InterPro" id="IPR029526">
    <property type="entry name" value="PGBD"/>
</dbReference>
<reference evidence="4" key="1">
    <citation type="submission" date="2023-10" db="EMBL/GenBank/DDBJ databases">
        <title>Genome assemblies of two species of porcelain crab, Petrolisthes cinctipes and Petrolisthes manimaculis (Anomura: Porcellanidae).</title>
        <authorList>
            <person name="Angst P."/>
        </authorList>
    </citation>
    <scope>NUCLEOTIDE SEQUENCE</scope>
    <source>
        <strain evidence="4">PB745_01</strain>
        <tissue evidence="4">Gill</tissue>
    </source>
</reference>
<dbReference type="SUPFAM" id="SSF56219">
    <property type="entry name" value="DNase I-like"/>
    <property type="match status" value="1"/>
</dbReference>
<dbReference type="PANTHER" id="PTHR46599">
    <property type="entry name" value="PIGGYBAC TRANSPOSABLE ELEMENT-DERIVED PROTEIN 4"/>
    <property type="match status" value="1"/>
</dbReference>
<dbReference type="GO" id="GO:0003824">
    <property type="term" value="F:catalytic activity"/>
    <property type="evidence" value="ECO:0007669"/>
    <property type="project" value="InterPro"/>
</dbReference>
<sequence>MEGGSSDLLDSSQPLTGRIISRRRMPKSLQRPSLAYSSSSETEDEVIPTVKKKIKGDPQKMRTPVARSLSSRFYQQLHPSSSSTTITLPKQSTSTQGQLAYEERDAQLDSPVTPRHTNGKKRGHSTTILSSSITTTESVPTLIVPGPSTSRHSSTPRSHPRQRNLTPSKIIPLLFMEDGGSDSSGSESDVIGSDEVWLGNNAFSSSSDEDEGNENDGTPVNLREVFSFDWSEGSDFVPDQHDFRPNRSGTTRDWPCNDEARESAFFRAFIDEEVMSYIAEKTNRYNSWVSQHMDFISPFSRIRNWEATTVRELFVFLALMLIMPLCKKHVLQHYWRNDALISTPLFSKYMPRDRFLLLLSFLHFSDNENPNKEDRIWKVRGFVLDMIVYTGTNIDIPVVHKKDPIGMSGAIVKKMMADYLGRGHILYTDNWYTSPALCQFLHDNKTGSCGTVRANRKFMPKFNGNKTRVENPSSSDTPDSEEEARPHHERSRKRRKTELFIQSEKSQRHQLEAGEQLSLASHSSVLVAGDLNAHHSMLQSPSPTNETDRHLAVLLEDIPHVRLLNTGEATHTRGGRLDLTLVSSDLAADAIWEVHPTLTSDHFATLTSLPVAPPVPPRPPPRWNIRRADWSRFQASLDEWWADYQPPDDLHQQERDLTAAIQTAATTAIPMCAPSRRHRTDWWYYNDEVHEHNHRVNLHRKLYKKRPNPNNLKLLQGNSCRK</sequence>